<sequence>MITFVPERSHTFPYLNRPRDAPCLKLDLKRDHVEPENYSCDNIAYKLQSRQDYLFRRLKAETASSGRPRDAINQSINHLFIYALCPCNMLCCGDRHWQSSQGARPSKNFAT</sequence>
<evidence type="ECO:0000313" key="2">
    <source>
        <dbReference type="Proteomes" id="UP001231649"/>
    </source>
</evidence>
<protein>
    <submittedName>
        <fullName evidence="1">Uncharacterized protein</fullName>
    </submittedName>
</protein>
<reference evidence="1" key="1">
    <citation type="submission" date="2023-03" db="EMBL/GenBank/DDBJ databases">
        <title>Chromosome-level genomes of two armyworms, Mythimna separata and Mythimna loreyi, provide insights into the biosynthesis and reception of sex pheromones.</title>
        <authorList>
            <person name="Zhao H."/>
        </authorList>
    </citation>
    <scope>NUCLEOTIDE SEQUENCE</scope>
    <source>
        <strain evidence="1">BeijingLab</strain>
    </source>
</reference>
<evidence type="ECO:0000313" key="1">
    <source>
        <dbReference type="EMBL" id="KAJ8730788.1"/>
    </source>
</evidence>
<gene>
    <name evidence="1" type="ORF">PYW08_002201</name>
</gene>
<keyword evidence="2" id="KW-1185">Reference proteome</keyword>
<name>A0ACC2R5E7_9NEOP</name>
<accession>A0ACC2R5E7</accession>
<proteinExistence type="predicted"/>
<comment type="caution">
    <text evidence="1">The sequence shown here is derived from an EMBL/GenBank/DDBJ whole genome shotgun (WGS) entry which is preliminary data.</text>
</comment>
<dbReference type="Proteomes" id="UP001231649">
    <property type="component" value="Chromosome 12"/>
</dbReference>
<dbReference type="EMBL" id="CM056788">
    <property type="protein sequence ID" value="KAJ8730788.1"/>
    <property type="molecule type" value="Genomic_DNA"/>
</dbReference>
<organism evidence="1 2">
    <name type="scientific">Mythimna loreyi</name>
    <dbReference type="NCBI Taxonomy" id="667449"/>
    <lineage>
        <taxon>Eukaryota</taxon>
        <taxon>Metazoa</taxon>
        <taxon>Ecdysozoa</taxon>
        <taxon>Arthropoda</taxon>
        <taxon>Hexapoda</taxon>
        <taxon>Insecta</taxon>
        <taxon>Pterygota</taxon>
        <taxon>Neoptera</taxon>
        <taxon>Endopterygota</taxon>
        <taxon>Lepidoptera</taxon>
        <taxon>Glossata</taxon>
        <taxon>Ditrysia</taxon>
        <taxon>Noctuoidea</taxon>
        <taxon>Noctuidae</taxon>
        <taxon>Noctuinae</taxon>
        <taxon>Hadenini</taxon>
        <taxon>Mythimna</taxon>
    </lineage>
</organism>